<organism evidence="2 3">
    <name type="scientific">Tetracentron sinense</name>
    <name type="common">Spur-leaf</name>
    <dbReference type="NCBI Taxonomy" id="13715"/>
    <lineage>
        <taxon>Eukaryota</taxon>
        <taxon>Viridiplantae</taxon>
        <taxon>Streptophyta</taxon>
        <taxon>Embryophyta</taxon>
        <taxon>Tracheophyta</taxon>
        <taxon>Spermatophyta</taxon>
        <taxon>Magnoliopsida</taxon>
        <taxon>Trochodendrales</taxon>
        <taxon>Trochodendraceae</taxon>
        <taxon>Tetracentron</taxon>
    </lineage>
</organism>
<sequence>MDVVAFEPANGAKSPDFGLLIGGNYQIMLKESIDRFLAECRKGISDFSGFGSIFFRLLQARVDPPLEVIWFYCAVSSRSSNLTGDDPLNRVLMAKDLFQLLAACSASCNGLKSIAILAPVLFELHRLVVDLPEKKLSLKTEKKLKREIECLIEGIVSYISICCCKDSSEEEASVVLLPCFADLVRVWTVDPLDGNQEIREDLRVFFPLISDEICLGLEGGGGVVSYLAGVIITEAFLLRLCLKFRVGLSRSELRKELRTWAVGSITGFRNCYFFETLVRMLLEPTLPVTSLLGSEDEVFLREVLYDAVILVDYSFLNSDSGIHPRAIMKSLAVTMLVVAHEALQFVRANGDQTKAISYINAFSESRLPSQLIKWVSSQIGMEEITSRPNVSTPQALIKWLLSLEEQGARVFDPNFSKLRAKLVLDMSKVDYEHTVFRPDSKKAGDNILFYIDNKGEEEDKGERDQAMIESMDAALLAAAHTMEFTENDGRRKRKEGRRAERGARVKFTKYHLQDNSVREKILTYSDDDDLNSGSAVENPLSDEDMEEMEQ</sequence>
<dbReference type="OMA" id="VSELYHS"/>
<keyword evidence="3" id="KW-1185">Reference proteome</keyword>
<gene>
    <name evidence="2" type="ORF">HHK36_025525</name>
</gene>
<reference evidence="2 3" key="1">
    <citation type="submission" date="2020-04" db="EMBL/GenBank/DDBJ databases">
        <title>Plant Genome Project.</title>
        <authorList>
            <person name="Zhang R.-G."/>
        </authorList>
    </citation>
    <scope>NUCLEOTIDE SEQUENCE [LARGE SCALE GENOMIC DNA]</scope>
    <source>
        <strain evidence="2">YNK0</strain>
        <tissue evidence="2">Leaf</tissue>
    </source>
</reference>
<name>A0A834YLH2_TETSI</name>
<feature type="region of interest" description="Disordered" evidence="1">
    <location>
        <begin position="484"/>
        <end position="504"/>
    </location>
</feature>
<dbReference type="OrthoDB" id="1660458at2759"/>
<comment type="caution">
    <text evidence="2">The sequence shown here is derived from an EMBL/GenBank/DDBJ whole genome shotgun (WGS) entry which is preliminary data.</text>
</comment>
<evidence type="ECO:0000313" key="3">
    <source>
        <dbReference type="Proteomes" id="UP000655225"/>
    </source>
</evidence>
<dbReference type="Proteomes" id="UP000655225">
    <property type="component" value="Unassembled WGS sequence"/>
</dbReference>
<proteinExistence type="predicted"/>
<evidence type="ECO:0000256" key="1">
    <source>
        <dbReference type="SAM" id="MobiDB-lite"/>
    </source>
</evidence>
<protein>
    <submittedName>
        <fullName evidence="2">Uncharacterized protein</fullName>
    </submittedName>
</protein>
<dbReference type="EMBL" id="JABCRI010000019">
    <property type="protein sequence ID" value="KAF8388845.1"/>
    <property type="molecule type" value="Genomic_DNA"/>
</dbReference>
<feature type="compositionally biased region" description="Acidic residues" evidence="1">
    <location>
        <begin position="540"/>
        <end position="550"/>
    </location>
</feature>
<dbReference type="PANTHER" id="PTHR35505:SF1">
    <property type="entry name" value="SNF2 DOMAIN PROTEIN"/>
    <property type="match status" value="1"/>
</dbReference>
<dbReference type="AlphaFoldDB" id="A0A834YLH2"/>
<accession>A0A834YLH2</accession>
<feature type="region of interest" description="Disordered" evidence="1">
    <location>
        <begin position="523"/>
        <end position="550"/>
    </location>
</feature>
<evidence type="ECO:0000313" key="2">
    <source>
        <dbReference type="EMBL" id="KAF8388845.1"/>
    </source>
</evidence>
<dbReference type="PANTHER" id="PTHR35505">
    <property type="entry name" value="OS01G0600300 PROTEIN"/>
    <property type="match status" value="1"/>
</dbReference>